<comment type="similarity">
    <text evidence="2 9">Belongs to the SLC41A transporter family.</text>
</comment>
<evidence type="ECO:0000256" key="5">
    <source>
        <dbReference type="ARBA" id="ARBA00022842"/>
    </source>
</evidence>
<dbReference type="CDD" id="cd04606">
    <property type="entry name" value="CBS_pair_Mg_transporter"/>
    <property type="match status" value="1"/>
</dbReference>
<dbReference type="Gene3D" id="3.10.580.10">
    <property type="entry name" value="CBS-domain"/>
    <property type="match status" value="1"/>
</dbReference>
<evidence type="ECO:0000256" key="6">
    <source>
        <dbReference type="ARBA" id="ARBA00022989"/>
    </source>
</evidence>
<keyword evidence="12" id="KW-1185">Reference proteome</keyword>
<comment type="subunit">
    <text evidence="9">Homodimer.</text>
</comment>
<evidence type="ECO:0000256" key="8">
    <source>
        <dbReference type="PROSITE-ProRule" id="PRU00703"/>
    </source>
</evidence>
<dbReference type="PANTHER" id="PTHR43773">
    <property type="entry name" value="MAGNESIUM TRANSPORTER MGTE"/>
    <property type="match status" value="1"/>
</dbReference>
<dbReference type="SMART" id="SM00116">
    <property type="entry name" value="CBS"/>
    <property type="match status" value="2"/>
</dbReference>
<dbReference type="Pfam" id="PF00571">
    <property type="entry name" value="CBS"/>
    <property type="match status" value="2"/>
</dbReference>
<dbReference type="SUPFAM" id="SSF158791">
    <property type="entry name" value="MgtE N-terminal domain-like"/>
    <property type="match status" value="1"/>
</dbReference>
<keyword evidence="6 9" id="KW-1133">Transmembrane helix</keyword>
<dbReference type="SUPFAM" id="SSF54631">
    <property type="entry name" value="CBS-domain pair"/>
    <property type="match status" value="1"/>
</dbReference>
<keyword evidence="9" id="KW-0479">Metal-binding</keyword>
<comment type="caution">
    <text evidence="11">The sequence shown here is derived from an EMBL/GenBank/DDBJ whole genome shotgun (WGS) entry which is preliminary data.</text>
</comment>
<proteinExistence type="inferred from homology"/>
<evidence type="ECO:0000256" key="2">
    <source>
        <dbReference type="ARBA" id="ARBA00009749"/>
    </source>
</evidence>
<dbReference type="InterPro" id="IPR006668">
    <property type="entry name" value="Mg_transptr_MgtE_intracell_dom"/>
</dbReference>
<dbReference type="PANTHER" id="PTHR43773:SF1">
    <property type="entry name" value="MAGNESIUM TRANSPORTER MGTE"/>
    <property type="match status" value="1"/>
</dbReference>
<evidence type="ECO:0000313" key="12">
    <source>
        <dbReference type="Proteomes" id="UP000284219"/>
    </source>
</evidence>
<dbReference type="Proteomes" id="UP000284219">
    <property type="component" value="Unassembled WGS sequence"/>
</dbReference>
<evidence type="ECO:0000256" key="9">
    <source>
        <dbReference type="RuleBase" id="RU362011"/>
    </source>
</evidence>
<feature type="transmembrane region" description="Helical" evidence="9">
    <location>
        <begin position="388"/>
        <end position="413"/>
    </location>
</feature>
<feature type="transmembrane region" description="Helical" evidence="9">
    <location>
        <begin position="360"/>
        <end position="381"/>
    </location>
</feature>
<dbReference type="OrthoDB" id="9790355at2"/>
<dbReference type="NCBIfam" id="TIGR00400">
    <property type="entry name" value="mgtE"/>
    <property type="match status" value="1"/>
</dbReference>
<keyword evidence="5 9" id="KW-0460">Magnesium</keyword>
<dbReference type="AlphaFoldDB" id="A0A419SGK1"/>
<keyword evidence="7 9" id="KW-0472">Membrane</keyword>
<dbReference type="InterPro" id="IPR046342">
    <property type="entry name" value="CBS_dom_sf"/>
</dbReference>
<dbReference type="Pfam" id="PF03448">
    <property type="entry name" value="MgtE_N"/>
    <property type="match status" value="1"/>
</dbReference>
<evidence type="ECO:0000256" key="3">
    <source>
        <dbReference type="ARBA" id="ARBA00022448"/>
    </source>
</evidence>
<dbReference type="SMART" id="SM00924">
    <property type="entry name" value="MgtE_N"/>
    <property type="match status" value="1"/>
</dbReference>
<evidence type="ECO:0000259" key="10">
    <source>
        <dbReference type="PROSITE" id="PS51371"/>
    </source>
</evidence>
<dbReference type="PROSITE" id="PS51371">
    <property type="entry name" value="CBS"/>
    <property type="match status" value="2"/>
</dbReference>
<dbReference type="InterPro" id="IPR006669">
    <property type="entry name" value="MgtE_transporter"/>
</dbReference>
<dbReference type="Gene3D" id="1.10.357.20">
    <property type="entry name" value="SLC41 divalent cation transporters, integral membrane domain"/>
    <property type="match status" value="1"/>
</dbReference>
<protein>
    <recommendedName>
        <fullName evidence="9">Magnesium transporter MgtE</fullName>
    </recommendedName>
</protein>
<accession>A0A419SGK1</accession>
<organism evidence="11 12">
    <name type="scientific">Ammoniphilus oxalaticus</name>
    <dbReference type="NCBI Taxonomy" id="66863"/>
    <lineage>
        <taxon>Bacteria</taxon>
        <taxon>Bacillati</taxon>
        <taxon>Bacillota</taxon>
        <taxon>Bacilli</taxon>
        <taxon>Bacillales</taxon>
        <taxon>Paenibacillaceae</taxon>
        <taxon>Aneurinibacillus group</taxon>
        <taxon>Ammoniphilus</taxon>
    </lineage>
</organism>
<dbReference type="GO" id="GO:0015095">
    <property type="term" value="F:magnesium ion transmembrane transporter activity"/>
    <property type="evidence" value="ECO:0007669"/>
    <property type="project" value="UniProtKB-UniRule"/>
</dbReference>
<dbReference type="InterPro" id="IPR038076">
    <property type="entry name" value="MgtE_N_sf"/>
</dbReference>
<dbReference type="InterPro" id="IPR000644">
    <property type="entry name" value="CBS_dom"/>
</dbReference>
<evidence type="ECO:0000313" key="11">
    <source>
        <dbReference type="EMBL" id="RKD22906.1"/>
    </source>
</evidence>
<dbReference type="InterPro" id="IPR006667">
    <property type="entry name" value="SLC41_membr_dom"/>
</dbReference>
<name>A0A419SGK1_9BACL</name>
<comment type="function">
    <text evidence="9">Acts as a magnesium transporter.</text>
</comment>
<feature type="domain" description="CBS" evidence="10">
    <location>
        <begin position="140"/>
        <end position="203"/>
    </location>
</feature>
<dbReference type="GO" id="GO:0046872">
    <property type="term" value="F:metal ion binding"/>
    <property type="evidence" value="ECO:0007669"/>
    <property type="project" value="UniProtKB-KW"/>
</dbReference>
<comment type="subcellular location">
    <subcellularLocation>
        <location evidence="9">Cell membrane</location>
        <topology evidence="9">Multi-pass membrane protein</topology>
    </subcellularLocation>
    <subcellularLocation>
        <location evidence="1">Membrane</location>
        <topology evidence="1">Multi-pass membrane protein</topology>
    </subcellularLocation>
</comment>
<keyword evidence="3 9" id="KW-0813">Transport</keyword>
<keyword evidence="9" id="KW-1003">Cell membrane</keyword>
<dbReference type="EMBL" id="MCHY01000009">
    <property type="protein sequence ID" value="RKD22906.1"/>
    <property type="molecule type" value="Genomic_DNA"/>
</dbReference>
<dbReference type="Pfam" id="PF01769">
    <property type="entry name" value="MgtE"/>
    <property type="match status" value="1"/>
</dbReference>
<feature type="transmembrane region" description="Helical" evidence="9">
    <location>
        <begin position="313"/>
        <end position="340"/>
    </location>
</feature>
<evidence type="ECO:0000256" key="7">
    <source>
        <dbReference type="ARBA" id="ARBA00023136"/>
    </source>
</evidence>
<dbReference type="RefSeq" id="WP_120190396.1">
    <property type="nucleotide sequence ID" value="NZ_MCHY01000009.1"/>
</dbReference>
<dbReference type="Gene3D" id="1.25.60.10">
    <property type="entry name" value="MgtE N-terminal domain-like"/>
    <property type="match status" value="1"/>
</dbReference>
<keyword evidence="4 9" id="KW-0812">Transmembrane</keyword>
<dbReference type="GO" id="GO:0005886">
    <property type="term" value="C:plasma membrane"/>
    <property type="evidence" value="ECO:0007669"/>
    <property type="project" value="UniProtKB-SubCell"/>
</dbReference>
<gene>
    <name evidence="11" type="ORF">BEP19_11765</name>
</gene>
<dbReference type="InterPro" id="IPR036739">
    <property type="entry name" value="SLC41_membr_dom_sf"/>
</dbReference>
<feature type="transmembrane region" description="Helical" evidence="9">
    <location>
        <begin position="286"/>
        <end position="306"/>
    </location>
</feature>
<feature type="domain" description="CBS" evidence="10">
    <location>
        <begin position="204"/>
        <end position="262"/>
    </location>
</feature>
<dbReference type="SUPFAM" id="SSF161093">
    <property type="entry name" value="MgtE membrane domain-like"/>
    <property type="match status" value="1"/>
</dbReference>
<sequence>MSLAMTEDEITLAIVQAIKEGKKNTVQDLLYELHPYDIAQQYRHLPIKHRSKFLLSISLEQLTGFINELEKEEQLDILYKLGIEKTTEVLDLMENDDLANLLTDLEPDKIEELLSGMKEEESEIVQNLMNYPSETAGRIMNNRYVWIDEHYTVREAVDKLKDFAELAQYLNYLYVIDQDKKLVGVVSYKDLLLADLYDKIEDIMFSRVVKVDVLTDQEEVAKLIRRYDFVAMPVVEDDNHLVGIITVDDIIDVVIQEANEDIEKLSASGKAIDFNTKPWVAAYRRLPWLILLLLIGLVSGSIIDGFSATIEKVIALTFFMPMIAGMTGNTGTQSLAVVVRGLVSKDLDFKESLKLILRELWVGIIIGIICAIMISIIAVVWKGKVIGLIVGSSLLLTLIIGTLAGTIIPLVLYKFNVDPAVASGPLITTLNDILSLLIYFGIATMFISKYSEILL</sequence>
<evidence type="ECO:0000256" key="1">
    <source>
        <dbReference type="ARBA" id="ARBA00004141"/>
    </source>
</evidence>
<keyword evidence="8" id="KW-0129">CBS domain</keyword>
<feature type="transmembrane region" description="Helical" evidence="9">
    <location>
        <begin position="433"/>
        <end position="451"/>
    </location>
</feature>
<reference evidence="11 12" key="1">
    <citation type="submission" date="2016-08" db="EMBL/GenBank/DDBJ databases">
        <title>Novel Firmicute Genomes.</title>
        <authorList>
            <person name="Poppleton D.I."/>
            <person name="Gribaldo S."/>
        </authorList>
    </citation>
    <scope>NUCLEOTIDE SEQUENCE [LARGE SCALE GENOMIC DNA]</scope>
    <source>
        <strain evidence="11 12">RAOx-1</strain>
    </source>
</reference>
<evidence type="ECO:0000256" key="4">
    <source>
        <dbReference type="ARBA" id="ARBA00022692"/>
    </source>
</evidence>